<dbReference type="RefSeq" id="XP_033391038.1">
    <property type="nucleotide sequence ID" value="XM_033542019.1"/>
</dbReference>
<feature type="compositionally biased region" description="Basic and acidic residues" evidence="1">
    <location>
        <begin position="104"/>
        <end position="114"/>
    </location>
</feature>
<feature type="region of interest" description="Disordered" evidence="1">
    <location>
        <begin position="79"/>
        <end position="114"/>
    </location>
</feature>
<accession>A0A6A6ATL8</accession>
<feature type="compositionally biased region" description="Polar residues" evidence="1">
    <location>
        <begin position="1"/>
        <end position="40"/>
    </location>
</feature>
<evidence type="ECO:0000313" key="3">
    <source>
        <dbReference type="Proteomes" id="UP000799438"/>
    </source>
</evidence>
<organism evidence="2 3">
    <name type="scientific">Aplosporella prunicola CBS 121167</name>
    <dbReference type="NCBI Taxonomy" id="1176127"/>
    <lineage>
        <taxon>Eukaryota</taxon>
        <taxon>Fungi</taxon>
        <taxon>Dikarya</taxon>
        <taxon>Ascomycota</taxon>
        <taxon>Pezizomycotina</taxon>
        <taxon>Dothideomycetes</taxon>
        <taxon>Dothideomycetes incertae sedis</taxon>
        <taxon>Botryosphaeriales</taxon>
        <taxon>Aplosporellaceae</taxon>
        <taxon>Aplosporella</taxon>
    </lineage>
</organism>
<sequence length="114" mass="12541">MILAFTSKTPSEHSPVSNHQPPLTPHTTTAKSPAQPNQPLTRPRPPHQSSRPDQRSSASARALARSADLISASSCRWCCRKKPRRPPGRAGGAASRRPKGRVSWFRDRGERVSE</sequence>
<keyword evidence="3" id="KW-1185">Reference proteome</keyword>
<dbReference type="GeneID" id="54299516"/>
<proteinExistence type="predicted"/>
<evidence type="ECO:0000256" key="1">
    <source>
        <dbReference type="SAM" id="MobiDB-lite"/>
    </source>
</evidence>
<evidence type="ECO:0000313" key="2">
    <source>
        <dbReference type="EMBL" id="KAF2135319.1"/>
    </source>
</evidence>
<name>A0A6A6ATL8_9PEZI</name>
<protein>
    <submittedName>
        <fullName evidence="2">Uncharacterized protein</fullName>
    </submittedName>
</protein>
<feature type="region of interest" description="Disordered" evidence="1">
    <location>
        <begin position="1"/>
        <end position="67"/>
    </location>
</feature>
<dbReference type="AlphaFoldDB" id="A0A6A6ATL8"/>
<reference evidence="2" key="1">
    <citation type="journal article" date="2020" name="Stud. Mycol.">
        <title>101 Dothideomycetes genomes: a test case for predicting lifestyles and emergence of pathogens.</title>
        <authorList>
            <person name="Haridas S."/>
            <person name="Albert R."/>
            <person name="Binder M."/>
            <person name="Bloem J."/>
            <person name="Labutti K."/>
            <person name="Salamov A."/>
            <person name="Andreopoulos B."/>
            <person name="Baker S."/>
            <person name="Barry K."/>
            <person name="Bills G."/>
            <person name="Bluhm B."/>
            <person name="Cannon C."/>
            <person name="Castanera R."/>
            <person name="Culley D."/>
            <person name="Daum C."/>
            <person name="Ezra D."/>
            <person name="Gonzalez J."/>
            <person name="Henrissat B."/>
            <person name="Kuo A."/>
            <person name="Liang C."/>
            <person name="Lipzen A."/>
            <person name="Lutzoni F."/>
            <person name="Magnuson J."/>
            <person name="Mondo S."/>
            <person name="Nolan M."/>
            <person name="Ohm R."/>
            <person name="Pangilinan J."/>
            <person name="Park H.-J."/>
            <person name="Ramirez L."/>
            <person name="Alfaro M."/>
            <person name="Sun H."/>
            <person name="Tritt A."/>
            <person name="Yoshinaga Y."/>
            <person name="Zwiers L.-H."/>
            <person name="Turgeon B."/>
            <person name="Goodwin S."/>
            <person name="Spatafora J."/>
            <person name="Crous P."/>
            <person name="Grigoriev I."/>
        </authorList>
    </citation>
    <scope>NUCLEOTIDE SEQUENCE</scope>
    <source>
        <strain evidence="2">CBS 121167</strain>
    </source>
</reference>
<feature type="compositionally biased region" description="Low complexity" evidence="1">
    <location>
        <begin position="55"/>
        <end position="67"/>
    </location>
</feature>
<dbReference type="Proteomes" id="UP000799438">
    <property type="component" value="Unassembled WGS sequence"/>
</dbReference>
<gene>
    <name evidence="2" type="ORF">K452DRAFT_29739</name>
</gene>
<dbReference type="EMBL" id="ML995601">
    <property type="protein sequence ID" value="KAF2135319.1"/>
    <property type="molecule type" value="Genomic_DNA"/>
</dbReference>